<evidence type="ECO:0000256" key="1">
    <source>
        <dbReference type="ARBA" id="ARBA00004651"/>
    </source>
</evidence>
<dbReference type="GO" id="GO:0005886">
    <property type="term" value="C:plasma membrane"/>
    <property type="evidence" value="ECO:0007669"/>
    <property type="project" value="UniProtKB-SubCell"/>
</dbReference>
<evidence type="ECO:0000256" key="2">
    <source>
        <dbReference type="ARBA" id="ARBA00022475"/>
    </source>
</evidence>
<evidence type="ECO:0000256" key="4">
    <source>
        <dbReference type="ARBA" id="ARBA00022989"/>
    </source>
</evidence>
<dbReference type="PANTHER" id="PTHR36506">
    <property type="entry name" value="PREFLAGELLIN PEPTIDASE"/>
    <property type="match status" value="1"/>
</dbReference>
<protein>
    <submittedName>
        <fullName evidence="8">Peptidase A24</fullName>
    </submittedName>
</protein>
<dbReference type="AlphaFoldDB" id="A0A2K1Q9Y5"/>
<keyword evidence="2" id="KW-1003">Cell membrane</keyword>
<feature type="transmembrane region" description="Helical" evidence="6">
    <location>
        <begin position="30"/>
        <end position="47"/>
    </location>
</feature>
<dbReference type="PANTHER" id="PTHR36506:SF1">
    <property type="entry name" value="PREFLAGELLIN PEPTIDASE"/>
    <property type="match status" value="1"/>
</dbReference>
<evidence type="ECO:0000256" key="3">
    <source>
        <dbReference type="ARBA" id="ARBA00022692"/>
    </source>
</evidence>
<comment type="subcellular location">
    <subcellularLocation>
        <location evidence="1">Cell membrane</location>
        <topology evidence="1">Multi-pass membrane protein</topology>
    </subcellularLocation>
</comment>
<feature type="transmembrane region" description="Helical" evidence="6">
    <location>
        <begin position="7"/>
        <end position="24"/>
    </location>
</feature>
<sequence>MLWLFDVNFIIIMLVLLFIAWQDILLRTITHRSLLCLFFCLLPLLFLPNWQLNFFAAILIFIIGFVLFYVRVIGGGDVKLMALLALFMPEKMLTDFLLLTAFIGGAIVLFGLIFFRRQIREHGVPYGVAISLAFIFLIPCHHDF</sequence>
<evidence type="ECO:0000313" key="8">
    <source>
        <dbReference type="EMBL" id="PNS11840.1"/>
    </source>
</evidence>
<organism evidence="8 9">
    <name type="scientific">Mixta theicola</name>
    <dbReference type="NCBI Taxonomy" id="1458355"/>
    <lineage>
        <taxon>Bacteria</taxon>
        <taxon>Pseudomonadati</taxon>
        <taxon>Pseudomonadota</taxon>
        <taxon>Gammaproteobacteria</taxon>
        <taxon>Enterobacterales</taxon>
        <taxon>Erwiniaceae</taxon>
        <taxon>Mixta</taxon>
    </lineage>
</organism>
<dbReference type="InterPro" id="IPR052218">
    <property type="entry name" value="Preflagellin_Peptidase"/>
</dbReference>
<dbReference type="EMBL" id="NWUO01000006">
    <property type="protein sequence ID" value="PNS11840.1"/>
    <property type="molecule type" value="Genomic_DNA"/>
</dbReference>
<evidence type="ECO:0000259" key="7">
    <source>
        <dbReference type="Pfam" id="PF01478"/>
    </source>
</evidence>
<evidence type="ECO:0000256" key="6">
    <source>
        <dbReference type="SAM" id="Phobius"/>
    </source>
</evidence>
<evidence type="ECO:0000313" key="9">
    <source>
        <dbReference type="Proteomes" id="UP000236345"/>
    </source>
</evidence>
<name>A0A2K1Q9Y5_9GAMM</name>
<keyword evidence="3 6" id="KW-0812">Transmembrane</keyword>
<dbReference type="RefSeq" id="WP_103059679.1">
    <property type="nucleotide sequence ID" value="NZ_BSOF01000005.1"/>
</dbReference>
<accession>A0A2K1Q9Y5</accession>
<feature type="domain" description="Prepilin type IV endopeptidase peptidase" evidence="7">
    <location>
        <begin position="10"/>
        <end position="108"/>
    </location>
</feature>
<dbReference type="OrthoDB" id="5687582at2"/>
<keyword evidence="5 6" id="KW-0472">Membrane</keyword>
<keyword evidence="4 6" id="KW-1133">Transmembrane helix</keyword>
<dbReference type="Pfam" id="PF01478">
    <property type="entry name" value="Peptidase_A24"/>
    <property type="match status" value="1"/>
</dbReference>
<keyword evidence="9" id="KW-1185">Reference proteome</keyword>
<proteinExistence type="predicted"/>
<dbReference type="Proteomes" id="UP000236345">
    <property type="component" value="Unassembled WGS sequence"/>
</dbReference>
<feature type="transmembrane region" description="Helical" evidence="6">
    <location>
        <begin position="54"/>
        <end position="76"/>
    </location>
</feature>
<dbReference type="InterPro" id="IPR000045">
    <property type="entry name" value="Prepilin_IV_endopep_pep"/>
</dbReference>
<gene>
    <name evidence="8" type="ORF">COO59_10125</name>
</gene>
<dbReference type="GO" id="GO:0004190">
    <property type="term" value="F:aspartic-type endopeptidase activity"/>
    <property type="evidence" value="ECO:0007669"/>
    <property type="project" value="InterPro"/>
</dbReference>
<feature type="transmembrane region" description="Helical" evidence="6">
    <location>
        <begin position="122"/>
        <end position="139"/>
    </location>
</feature>
<feature type="transmembrane region" description="Helical" evidence="6">
    <location>
        <begin position="96"/>
        <end position="115"/>
    </location>
</feature>
<comment type="caution">
    <text evidence="8">The sequence shown here is derived from an EMBL/GenBank/DDBJ whole genome shotgun (WGS) entry which is preliminary data.</text>
</comment>
<evidence type="ECO:0000256" key="5">
    <source>
        <dbReference type="ARBA" id="ARBA00023136"/>
    </source>
</evidence>
<dbReference type="Gene3D" id="1.20.120.1220">
    <property type="match status" value="1"/>
</dbReference>
<reference evidence="9" key="1">
    <citation type="submission" date="2017-09" db="EMBL/GenBank/DDBJ databases">
        <authorList>
            <person name="Palmer M."/>
            <person name="Steenkamp E.T."/>
            <person name="Coetzee M.P."/>
            <person name="Avontuur J.R."/>
            <person name="Van Zyl E."/>
            <person name="Chan W.-Y."/>
            <person name="Blom J."/>
            <person name="Venter S.N."/>
        </authorList>
    </citation>
    <scope>NUCLEOTIDE SEQUENCE [LARGE SCALE GENOMIC DNA]</scope>
    <source>
        <strain evidence="9">QC88-366</strain>
    </source>
</reference>